<evidence type="ECO:0000313" key="3">
    <source>
        <dbReference type="EMBL" id="KAJ7607492.1"/>
    </source>
</evidence>
<proteinExistence type="predicted"/>
<comment type="caution">
    <text evidence="3">The sequence shown here is derived from an EMBL/GenBank/DDBJ whole genome shotgun (WGS) entry which is preliminary data.</text>
</comment>
<name>A0AAD7F7S3_9AGAR</name>
<dbReference type="PANTHER" id="PTHR22741:SF10">
    <property type="entry name" value="COILED-COIL DOMAIN-CONTAINING PROTEIN CG32809"/>
    <property type="match status" value="1"/>
</dbReference>
<evidence type="ECO:0000259" key="2">
    <source>
        <dbReference type="Pfam" id="PF23153"/>
    </source>
</evidence>
<dbReference type="Pfam" id="PF23153">
    <property type="entry name" value="Aip3p_Bud6_N"/>
    <property type="match status" value="1"/>
</dbReference>
<dbReference type="AlphaFoldDB" id="A0AAD7F7S3"/>
<dbReference type="InterPro" id="IPR051825">
    <property type="entry name" value="SRCIN1"/>
</dbReference>
<evidence type="ECO:0000256" key="1">
    <source>
        <dbReference type="SAM" id="MobiDB-lite"/>
    </source>
</evidence>
<evidence type="ECO:0000313" key="4">
    <source>
        <dbReference type="Proteomes" id="UP001221142"/>
    </source>
</evidence>
<reference evidence="3" key="1">
    <citation type="submission" date="2023-03" db="EMBL/GenBank/DDBJ databases">
        <title>Massive genome expansion in bonnet fungi (Mycena s.s.) driven by repeated elements and novel gene families across ecological guilds.</title>
        <authorList>
            <consortium name="Lawrence Berkeley National Laboratory"/>
            <person name="Harder C.B."/>
            <person name="Miyauchi S."/>
            <person name="Viragh M."/>
            <person name="Kuo A."/>
            <person name="Thoen E."/>
            <person name="Andreopoulos B."/>
            <person name="Lu D."/>
            <person name="Skrede I."/>
            <person name="Drula E."/>
            <person name="Henrissat B."/>
            <person name="Morin E."/>
            <person name="Kohler A."/>
            <person name="Barry K."/>
            <person name="LaButti K."/>
            <person name="Morin E."/>
            <person name="Salamov A."/>
            <person name="Lipzen A."/>
            <person name="Mereny Z."/>
            <person name="Hegedus B."/>
            <person name="Baldrian P."/>
            <person name="Stursova M."/>
            <person name="Weitz H."/>
            <person name="Taylor A."/>
            <person name="Grigoriev I.V."/>
            <person name="Nagy L.G."/>
            <person name="Martin F."/>
            <person name="Kauserud H."/>
        </authorList>
    </citation>
    <scope>NUCLEOTIDE SEQUENCE</scope>
    <source>
        <strain evidence="3">9284</strain>
    </source>
</reference>
<dbReference type="GO" id="GO:0051286">
    <property type="term" value="C:cell tip"/>
    <property type="evidence" value="ECO:0007669"/>
    <property type="project" value="TreeGrafter"/>
</dbReference>
<feature type="region of interest" description="Disordered" evidence="1">
    <location>
        <begin position="1"/>
        <end position="29"/>
    </location>
</feature>
<dbReference type="EMBL" id="JARKIF010000049">
    <property type="protein sequence ID" value="KAJ7607492.1"/>
    <property type="molecule type" value="Genomic_DNA"/>
</dbReference>
<organism evidence="3 4">
    <name type="scientific">Roridomyces roridus</name>
    <dbReference type="NCBI Taxonomy" id="1738132"/>
    <lineage>
        <taxon>Eukaryota</taxon>
        <taxon>Fungi</taxon>
        <taxon>Dikarya</taxon>
        <taxon>Basidiomycota</taxon>
        <taxon>Agaricomycotina</taxon>
        <taxon>Agaricomycetes</taxon>
        <taxon>Agaricomycetidae</taxon>
        <taxon>Agaricales</taxon>
        <taxon>Marasmiineae</taxon>
        <taxon>Mycenaceae</taxon>
        <taxon>Roridomyces</taxon>
    </lineage>
</organism>
<feature type="region of interest" description="Disordered" evidence="1">
    <location>
        <begin position="139"/>
        <end position="163"/>
    </location>
</feature>
<feature type="compositionally biased region" description="Low complexity" evidence="1">
    <location>
        <begin position="8"/>
        <end position="19"/>
    </location>
</feature>
<dbReference type="PANTHER" id="PTHR22741">
    <property type="entry name" value="P140CAP/SNIP-RELATED"/>
    <property type="match status" value="1"/>
</dbReference>
<dbReference type="GO" id="GO:0005737">
    <property type="term" value="C:cytoplasm"/>
    <property type="evidence" value="ECO:0007669"/>
    <property type="project" value="TreeGrafter"/>
</dbReference>
<dbReference type="Proteomes" id="UP001221142">
    <property type="component" value="Unassembled WGS sequence"/>
</dbReference>
<sequence>MYEDYNPSSRTSTSSSNSSQGYPVTNDTGDVPTAVRNLLLSTKQLQQALSQWSLGQFTETQVSDIYVQVGTDFNSTIQAFAQHRIDLSEIYSVPKELRDVLEQCLAEDPSPEVLASFMPDIRRVLVMLLRGLQSKQNAWRTRNRVPPPPRPSQASATPVYDYR</sequence>
<keyword evidence="4" id="KW-1185">Reference proteome</keyword>
<gene>
    <name evidence="3" type="ORF">FB45DRAFT_947776</name>
</gene>
<accession>A0AAD7F7S3</accession>
<dbReference type="InterPro" id="IPR056279">
    <property type="entry name" value="Aip3p_Bud6_N"/>
</dbReference>
<feature type="domain" description="Aip3p/Bud6 N-terminal" evidence="2">
    <location>
        <begin position="33"/>
        <end position="140"/>
    </location>
</feature>
<protein>
    <recommendedName>
        <fullName evidence="2">Aip3p/Bud6 N-terminal domain-containing protein</fullName>
    </recommendedName>
</protein>
<dbReference type="GO" id="GO:0030010">
    <property type="term" value="P:establishment of cell polarity"/>
    <property type="evidence" value="ECO:0007669"/>
    <property type="project" value="TreeGrafter"/>
</dbReference>